<sequence>MIKKILSNNKILTSVSQTKVEIQTEKKNIFIKIKNYNNEINFNKTIIFNNNNNNNNNKNNNLNNRGFFTINPQFQNKSYEIFQSLSTPHSLKDTYRILGDISMGSNYKAANIRISFFNKEKDKCDIRGIKLFGDNSKDGWLVIIGGREPSQWNNISLSLYLAALFSQNPLTNFDVIIFPVENPIPISNDTHDHQKRQPLMMFENTITQPHQSLNNSNFSSTNQSQPLFENYPKGKSNALNDWLMKSKKEFTQLKIDRVNSNIIPTGNKIVPHQGGPFHILSNELSHPNRFITNNNNNNNNCAGIENFQFLNTLNNKPNYILNIKNLNFHPSFNIDQLQSFGLNISKQIEKIDMTFDNKKISPVQF</sequence>
<evidence type="ECO:0000313" key="1">
    <source>
        <dbReference type="EMBL" id="KAK5577471.1"/>
    </source>
</evidence>
<dbReference type="AlphaFoldDB" id="A0AAN7YQ21"/>
<evidence type="ECO:0000313" key="2">
    <source>
        <dbReference type="Proteomes" id="UP001344447"/>
    </source>
</evidence>
<proteinExistence type="predicted"/>
<dbReference type="Proteomes" id="UP001344447">
    <property type="component" value="Unassembled WGS sequence"/>
</dbReference>
<dbReference type="EMBL" id="JAVFKY010000004">
    <property type="protein sequence ID" value="KAK5577471.1"/>
    <property type="molecule type" value="Genomic_DNA"/>
</dbReference>
<keyword evidence="2" id="KW-1185">Reference proteome</keyword>
<accession>A0AAN7YQ21</accession>
<comment type="caution">
    <text evidence="1">The sequence shown here is derived from an EMBL/GenBank/DDBJ whole genome shotgun (WGS) entry which is preliminary data.</text>
</comment>
<reference evidence="1 2" key="1">
    <citation type="submission" date="2023-11" db="EMBL/GenBank/DDBJ databases">
        <title>Dfirmibasis_genome.</title>
        <authorList>
            <person name="Edelbroek B."/>
            <person name="Kjellin J."/>
            <person name="Jerlstrom-Hultqvist J."/>
            <person name="Soderbom F."/>
        </authorList>
    </citation>
    <scope>NUCLEOTIDE SEQUENCE [LARGE SCALE GENOMIC DNA]</scope>
    <source>
        <strain evidence="1 2">TNS-C-14</strain>
    </source>
</reference>
<protein>
    <submittedName>
        <fullName evidence="1">Uncharacterized protein</fullName>
    </submittedName>
</protein>
<gene>
    <name evidence="1" type="ORF">RB653_002412</name>
</gene>
<organism evidence="1 2">
    <name type="scientific">Dictyostelium firmibasis</name>
    <dbReference type="NCBI Taxonomy" id="79012"/>
    <lineage>
        <taxon>Eukaryota</taxon>
        <taxon>Amoebozoa</taxon>
        <taxon>Evosea</taxon>
        <taxon>Eumycetozoa</taxon>
        <taxon>Dictyostelia</taxon>
        <taxon>Dictyosteliales</taxon>
        <taxon>Dictyosteliaceae</taxon>
        <taxon>Dictyostelium</taxon>
    </lineage>
</organism>
<name>A0AAN7YQ21_9MYCE</name>